<gene>
    <name evidence="2" type="ORF">MUK42_35609</name>
</gene>
<keyword evidence="3" id="KW-1185">Reference proteome</keyword>
<evidence type="ECO:0000313" key="2">
    <source>
        <dbReference type="EMBL" id="URD99889.1"/>
    </source>
</evidence>
<dbReference type="Proteomes" id="UP001055439">
    <property type="component" value="Chromosome 4"/>
</dbReference>
<evidence type="ECO:0000313" key="3">
    <source>
        <dbReference type="Proteomes" id="UP001055439"/>
    </source>
</evidence>
<reference evidence="2" key="1">
    <citation type="submission" date="2022-05" db="EMBL/GenBank/DDBJ databases">
        <title>The Musa troglodytarum L. genome provides insights into the mechanism of non-climacteric behaviour and enrichment of carotenoids.</title>
        <authorList>
            <person name="Wang J."/>
        </authorList>
    </citation>
    <scope>NUCLEOTIDE SEQUENCE</scope>
    <source>
        <tissue evidence="2">Leaf</tissue>
    </source>
</reference>
<name>A0A9E7FP79_9LILI</name>
<evidence type="ECO:0000256" key="1">
    <source>
        <dbReference type="SAM" id="SignalP"/>
    </source>
</evidence>
<accession>A0A9E7FP79</accession>
<feature type="chain" id="PRO_5038783077" evidence="1">
    <location>
        <begin position="24"/>
        <end position="47"/>
    </location>
</feature>
<dbReference type="EMBL" id="CP097506">
    <property type="protein sequence ID" value="URD99889.1"/>
    <property type="molecule type" value="Genomic_DNA"/>
</dbReference>
<sequence>MMLWPRVFRFLSASALLAHSGDATSITLPPTFLSAFSPFLSVAATQR</sequence>
<feature type="signal peptide" evidence="1">
    <location>
        <begin position="1"/>
        <end position="23"/>
    </location>
</feature>
<proteinExistence type="predicted"/>
<keyword evidence="1" id="KW-0732">Signal</keyword>
<protein>
    <submittedName>
        <fullName evidence="2">Uncharacterized protein</fullName>
    </submittedName>
</protein>
<dbReference type="AlphaFoldDB" id="A0A9E7FP79"/>
<organism evidence="2 3">
    <name type="scientific">Musa troglodytarum</name>
    <name type="common">fe'i banana</name>
    <dbReference type="NCBI Taxonomy" id="320322"/>
    <lineage>
        <taxon>Eukaryota</taxon>
        <taxon>Viridiplantae</taxon>
        <taxon>Streptophyta</taxon>
        <taxon>Embryophyta</taxon>
        <taxon>Tracheophyta</taxon>
        <taxon>Spermatophyta</taxon>
        <taxon>Magnoliopsida</taxon>
        <taxon>Liliopsida</taxon>
        <taxon>Zingiberales</taxon>
        <taxon>Musaceae</taxon>
        <taxon>Musa</taxon>
    </lineage>
</organism>